<sequence>MDTLNAAILSVGDELLKGMTVNTNASSIGRMLTEMGYRVSMEISVGDNEEEISEALKLLICKANVIIVTGGLGPTPDDRTIAGTAKALKRKIVDDPGLRKIAERRMKNKSDYLLSHQSQKIEGAVIIENLSGTAQCQFVKEKNTDIYLLPGVPEEADWIMKNRLSKNLRLRGKKAEYRVKLFDMYESQIFLALSEKFTKTDIDKIAFLPSYGSVTLVSKEKKLIEYAKEKFAEKNVIPYGCKIEEELLKLLLLKRLTLSLAESCTGGMIGKMLTDIPGSSRVFKGGIIAYSNEIKEKILKIEDKVIIKYGAVSREVSERMAMNVTRVFNTDASISVTGIAGPNGETKEKRTGLVYISTCYKEKIVTVKKEFSGDRNSVREKSAGIALYNLLRRVQHE</sequence>
<dbReference type="NCBIfam" id="TIGR00199">
    <property type="entry name" value="PncC_domain"/>
    <property type="match status" value="1"/>
</dbReference>
<dbReference type="InterPro" id="IPR036653">
    <property type="entry name" value="CinA-like_C"/>
</dbReference>
<dbReference type="Gene3D" id="3.90.950.20">
    <property type="entry name" value="CinA-like"/>
    <property type="match status" value="1"/>
</dbReference>
<evidence type="ECO:0000259" key="2">
    <source>
        <dbReference type="SMART" id="SM00852"/>
    </source>
</evidence>
<name>A0A350H8E5_UNCW3</name>
<dbReference type="HAMAP" id="MF_00226_B">
    <property type="entry name" value="CinA_B"/>
    <property type="match status" value="1"/>
</dbReference>
<gene>
    <name evidence="3" type="ORF">DCW38_01340</name>
</gene>
<accession>A0A350H8E5</accession>
<protein>
    <recommendedName>
        <fullName evidence="1">CinA-like protein</fullName>
    </recommendedName>
</protein>
<dbReference type="SUPFAM" id="SSF142433">
    <property type="entry name" value="CinA-like"/>
    <property type="match status" value="1"/>
</dbReference>
<feature type="domain" description="MoaB/Mog" evidence="2">
    <location>
        <begin position="7"/>
        <end position="171"/>
    </location>
</feature>
<dbReference type="PANTHER" id="PTHR13939">
    <property type="entry name" value="NICOTINAMIDE-NUCLEOTIDE AMIDOHYDROLASE PNCC"/>
    <property type="match status" value="1"/>
</dbReference>
<comment type="caution">
    <text evidence="3">The sequence shown here is derived from an EMBL/GenBank/DDBJ whole genome shotgun (WGS) entry which is preliminary data.</text>
</comment>
<proteinExistence type="inferred from homology"/>
<evidence type="ECO:0000313" key="4">
    <source>
        <dbReference type="Proteomes" id="UP000264062"/>
    </source>
</evidence>
<evidence type="ECO:0000256" key="1">
    <source>
        <dbReference type="HAMAP-Rule" id="MF_00226"/>
    </source>
</evidence>
<evidence type="ECO:0000313" key="3">
    <source>
        <dbReference type="EMBL" id="HAV91811.1"/>
    </source>
</evidence>
<dbReference type="Pfam" id="PF00994">
    <property type="entry name" value="MoCF_biosynth"/>
    <property type="match status" value="1"/>
</dbReference>
<dbReference type="Proteomes" id="UP000264062">
    <property type="component" value="Unassembled WGS sequence"/>
</dbReference>
<dbReference type="CDD" id="cd00885">
    <property type="entry name" value="cinA"/>
    <property type="match status" value="1"/>
</dbReference>
<dbReference type="SUPFAM" id="SSF53218">
    <property type="entry name" value="Molybdenum cofactor biosynthesis proteins"/>
    <property type="match status" value="1"/>
</dbReference>
<dbReference type="InterPro" id="IPR001453">
    <property type="entry name" value="MoaB/Mog_dom"/>
</dbReference>
<dbReference type="InterPro" id="IPR036425">
    <property type="entry name" value="MoaB/Mog-like_dom_sf"/>
</dbReference>
<dbReference type="SMART" id="SM00852">
    <property type="entry name" value="MoCF_biosynth"/>
    <property type="match status" value="1"/>
</dbReference>
<dbReference type="PANTHER" id="PTHR13939:SF0">
    <property type="entry name" value="NMN AMIDOHYDROLASE-LIKE PROTEIN YFAY"/>
    <property type="match status" value="1"/>
</dbReference>
<dbReference type="InterPro" id="IPR008135">
    <property type="entry name" value="Competence-induced_CinA"/>
</dbReference>
<dbReference type="PIRSF" id="PIRSF006728">
    <property type="entry name" value="CinA"/>
    <property type="match status" value="1"/>
</dbReference>
<comment type="similarity">
    <text evidence="1">Belongs to the CinA family.</text>
</comment>
<dbReference type="InterPro" id="IPR050101">
    <property type="entry name" value="CinA"/>
</dbReference>
<organism evidence="3 4">
    <name type="scientific">candidate division WOR-3 bacterium</name>
    <dbReference type="NCBI Taxonomy" id="2052148"/>
    <lineage>
        <taxon>Bacteria</taxon>
        <taxon>Bacteria division WOR-3</taxon>
    </lineage>
</organism>
<reference evidence="3 4" key="1">
    <citation type="journal article" date="2018" name="Nat. Biotechnol.">
        <title>A standardized bacterial taxonomy based on genome phylogeny substantially revises the tree of life.</title>
        <authorList>
            <person name="Parks D.H."/>
            <person name="Chuvochina M."/>
            <person name="Waite D.W."/>
            <person name="Rinke C."/>
            <person name="Skarshewski A."/>
            <person name="Chaumeil P.A."/>
            <person name="Hugenholtz P."/>
        </authorList>
    </citation>
    <scope>NUCLEOTIDE SEQUENCE [LARGE SCALE GENOMIC DNA]</scope>
    <source>
        <strain evidence="3">UBA9956</strain>
    </source>
</reference>
<dbReference type="InterPro" id="IPR008136">
    <property type="entry name" value="CinA_C"/>
</dbReference>
<dbReference type="AlphaFoldDB" id="A0A350H8E5"/>
<dbReference type="Gene3D" id="3.40.980.10">
    <property type="entry name" value="MoaB/Mog-like domain"/>
    <property type="match status" value="1"/>
</dbReference>
<dbReference type="Pfam" id="PF02464">
    <property type="entry name" value="CinA"/>
    <property type="match status" value="1"/>
</dbReference>
<dbReference type="EMBL" id="DMZY01000042">
    <property type="protein sequence ID" value="HAV91811.1"/>
    <property type="molecule type" value="Genomic_DNA"/>
</dbReference>